<evidence type="ECO:0008006" key="3">
    <source>
        <dbReference type="Google" id="ProtNLM"/>
    </source>
</evidence>
<name>A0A919FVU3_9MICO</name>
<keyword evidence="2" id="KW-1185">Reference proteome</keyword>
<dbReference type="SUPFAM" id="SSF56112">
    <property type="entry name" value="Protein kinase-like (PK-like)"/>
    <property type="match status" value="1"/>
</dbReference>
<dbReference type="RefSeq" id="WP_189669567.1">
    <property type="nucleotide sequence ID" value="NZ_BNAS01000003.1"/>
</dbReference>
<dbReference type="AlphaFoldDB" id="A0A919FVU3"/>
<dbReference type="InterPro" id="IPR011009">
    <property type="entry name" value="Kinase-like_dom_sf"/>
</dbReference>
<evidence type="ECO:0000313" key="1">
    <source>
        <dbReference type="EMBL" id="GHH73397.1"/>
    </source>
</evidence>
<gene>
    <name evidence="1" type="ORF">GCM10017772_24790</name>
</gene>
<proteinExistence type="predicted"/>
<organism evidence="1 2">
    <name type="scientific">Promicromonospora soli</name>
    <dbReference type="NCBI Taxonomy" id="2035533"/>
    <lineage>
        <taxon>Bacteria</taxon>
        <taxon>Bacillati</taxon>
        <taxon>Actinomycetota</taxon>
        <taxon>Actinomycetes</taxon>
        <taxon>Micrococcales</taxon>
        <taxon>Promicromonosporaceae</taxon>
        <taxon>Promicromonospora</taxon>
    </lineage>
</organism>
<dbReference type="EMBL" id="BNAS01000003">
    <property type="protein sequence ID" value="GHH73397.1"/>
    <property type="molecule type" value="Genomic_DNA"/>
</dbReference>
<reference evidence="1" key="2">
    <citation type="submission" date="2020-09" db="EMBL/GenBank/DDBJ databases">
        <authorList>
            <person name="Sun Q."/>
            <person name="Zhou Y."/>
        </authorList>
    </citation>
    <scope>NUCLEOTIDE SEQUENCE</scope>
    <source>
        <strain evidence="1">CGMCC 4.7398</strain>
    </source>
</reference>
<comment type="caution">
    <text evidence="1">The sequence shown here is derived from an EMBL/GenBank/DDBJ whole genome shotgun (WGS) entry which is preliminary data.</text>
</comment>
<reference evidence="1" key="1">
    <citation type="journal article" date="2014" name="Int. J. Syst. Evol. Microbiol.">
        <title>Complete genome sequence of Corynebacterium casei LMG S-19264T (=DSM 44701T), isolated from a smear-ripened cheese.</title>
        <authorList>
            <consortium name="US DOE Joint Genome Institute (JGI-PGF)"/>
            <person name="Walter F."/>
            <person name="Albersmeier A."/>
            <person name="Kalinowski J."/>
            <person name="Ruckert C."/>
        </authorList>
    </citation>
    <scope>NUCLEOTIDE SEQUENCE</scope>
    <source>
        <strain evidence="1">CGMCC 4.7398</strain>
    </source>
</reference>
<protein>
    <recommendedName>
        <fullName evidence="3">Phosphotransferase family enzyme</fullName>
    </recommendedName>
</protein>
<dbReference type="Proteomes" id="UP000627369">
    <property type="component" value="Unassembled WGS sequence"/>
</dbReference>
<sequence>MTRVRPTWPDLPAHVRDAIVAKVGGPVTAWTSHDGGYSPGWALTLESATGSVFVKVASTEYEIAARLHRQEAARAAALPDGVPAPGFRWIMELPDAEAADRAWVVIASDVVHGRAPRTDPWDLDDLDRLLDLAGRIAQHEVPDVGVFPAFSDHAFPEAALLADERPAGLATYDPWLAANLDRMAEIAAPERQAEAFGGPHLVHADLRADNALIVQGPDRVEEAVAVDWPHAVRGAQFLDQTGMLPVVHATGGPAPEQVLERTPLGAGVEPEAVTVWVAVQTAYFVRTSLEDPPPGIPHVRAFQRIQAEACIPWLRDRLHDAG</sequence>
<accession>A0A919FVU3</accession>
<evidence type="ECO:0000313" key="2">
    <source>
        <dbReference type="Proteomes" id="UP000627369"/>
    </source>
</evidence>